<organism evidence="1 2">
    <name type="scientific">Periplaneta americana</name>
    <name type="common">American cockroach</name>
    <name type="synonym">Blatta americana</name>
    <dbReference type="NCBI Taxonomy" id="6978"/>
    <lineage>
        <taxon>Eukaryota</taxon>
        <taxon>Metazoa</taxon>
        <taxon>Ecdysozoa</taxon>
        <taxon>Arthropoda</taxon>
        <taxon>Hexapoda</taxon>
        <taxon>Insecta</taxon>
        <taxon>Pterygota</taxon>
        <taxon>Neoptera</taxon>
        <taxon>Polyneoptera</taxon>
        <taxon>Dictyoptera</taxon>
        <taxon>Blattodea</taxon>
        <taxon>Blattoidea</taxon>
        <taxon>Blattidae</taxon>
        <taxon>Blattinae</taxon>
        <taxon>Periplaneta</taxon>
    </lineage>
</organism>
<dbReference type="EMBL" id="JAJSOF020000003">
    <property type="protein sequence ID" value="KAJ4449122.1"/>
    <property type="molecule type" value="Genomic_DNA"/>
</dbReference>
<comment type="caution">
    <text evidence="1">The sequence shown here is derived from an EMBL/GenBank/DDBJ whole genome shotgun (WGS) entry which is preliminary data.</text>
</comment>
<protein>
    <submittedName>
        <fullName evidence="1">Uncharacterized protein</fullName>
    </submittedName>
</protein>
<evidence type="ECO:0000313" key="2">
    <source>
        <dbReference type="Proteomes" id="UP001148838"/>
    </source>
</evidence>
<dbReference type="PANTHER" id="PTHR47326:SF1">
    <property type="entry name" value="HTH PSQ-TYPE DOMAIN-CONTAINING PROTEIN"/>
    <property type="match status" value="1"/>
</dbReference>
<dbReference type="Proteomes" id="UP001148838">
    <property type="component" value="Unassembled WGS sequence"/>
</dbReference>
<dbReference type="PANTHER" id="PTHR47326">
    <property type="entry name" value="TRANSPOSABLE ELEMENT TC3 TRANSPOSASE-LIKE PROTEIN"/>
    <property type="match status" value="1"/>
</dbReference>
<proteinExistence type="predicted"/>
<gene>
    <name evidence="1" type="ORF">ANN_00517</name>
</gene>
<name>A0ABQ8TST6_PERAM</name>
<keyword evidence="2" id="KW-1185">Reference proteome</keyword>
<reference evidence="1 2" key="1">
    <citation type="journal article" date="2022" name="Allergy">
        <title>Genome assembly and annotation of Periplaneta americana reveal a comprehensive cockroach allergen profile.</title>
        <authorList>
            <person name="Wang L."/>
            <person name="Xiong Q."/>
            <person name="Saelim N."/>
            <person name="Wang L."/>
            <person name="Nong W."/>
            <person name="Wan A.T."/>
            <person name="Shi M."/>
            <person name="Liu X."/>
            <person name="Cao Q."/>
            <person name="Hui J.H.L."/>
            <person name="Sookrung N."/>
            <person name="Leung T.F."/>
            <person name="Tungtrongchitr A."/>
            <person name="Tsui S.K.W."/>
        </authorList>
    </citation>
    <scope>NUCLEOTIDE SEQUENCE [LARGE SCALE GENOMIC DNA]</scope>
    <source>
        <strain evidence="1">PWHHKU_190912</strain>
    </source>
</reference>
<feature type="non-terminal residue" evidence="1">
    <location>
        <position position="1"/>
    </location>
</feature>
<accession>A0ABQ8TST6</accession>
<evidence type="ECO:0000313" key="1">
    <source>
        <dbReference type="EMBL" id="KAJ4449122.1"/>
    </source>
</evidence>
<sequence length="110" mass="12894">TMWLIYYIAPLHFCVDVCQHLNIFPGRWIGRGGHVAWPVKSPDLNPPVWHLKVVVYAARVSGVQRQPTMWLTHDRAPFHFYDDIRHYLNIFPGRWISRGGHVAWPVRSPN</sequence>